<proteinExistence type="predicted"/>
<comment type="caution">
    <text evidence="1">The sequence shown here is derived from an EMBL/GenBank/DDBJ whole genome shotgun (WGS) entry which is preliminary data.</text>
</comment>
<gene>
    <name evidence="1" type="ORF">CSA56_03140</name>
</gene>
<reference evidence="1 2" key="1">
    <citation type="submission" date="2017-10" db="EMBL/GenBank/DDBJ databases">
        <title>Novel microbial diversity and functional potential in the marine mammal oral microbiome.</title>
        <authorList>
            <person name="Dudek N.K."/>
            <person name="Sun C.L."/>
            <person name="Burstein D."/>
            <person name="Kantor R.S."/>
            <person name="Aliaga Goltsman D.S."/>
            <person name="Bik E.M."/>
            <person name="Thomas B.C."/>
            <person name="Banfield J.F."/>
            <person name="Relman D.A."/>
        </authorList>
    </citation>
    <scope>NUCLEOTIDE SEQUENCE [LARGE SCALE GENOMIC DNA]</scope>
    <source>
        <strain evidence="1">DOLJORAL78_47_16</strain>
    </source>
</reference>
<protein>
    <submittedName>
        <fullName evidence="1">Uncharacterized protein</fullName>
    </submittedName>
</protein>
<organism evidence="1 2">
    <name type="scientific">candidate division KSB3 bacterium</name>
    <dbReference type="NCBI Taxonomy" id="2044937"/>
    <lineage>
        <taxon>Bacteria</taxon>
        <taxon>candidate division KSB3</taxon>
    </lineage>
</organism>
<dbReference type="EMBL" id="PDSK01000035">
    <property type="protein sequence ID" value="PIE35723.1"/>
    <property type="molecule type" value="Genomic_DNA"/>
</dbReference>
<dbReference type="AlphaFoldDB" id="A0A2G6KJ80"/>
<evidence type="ECO:0000313" key="2">
    <source>
        <dbReference type="Proteomes" id="UP000230821"/>
    </source>
</evidence>
<sequence>MKAIEGTSSTGSRQAVKEIALKRAKNIQKGKSKSARKSNSCVNEIVLLHAVVDGVVESTGLSMTSASARQAQNGGRRAGELHRPVTLTLSKPEFTDEFFTHIPQRHENTRLG</sequence>
<dbReference type="Proteomes" id="UP000230821">
    <property type="component" value="Unassembled WGS sequence"/>
</dbReference>
<name>A0A2G6KJ80_9BACT</name>
<evidence type="ECO:0000313" key="1">
    <source>
        <dbReference type="EMBL" id="PIE35723.1"/>
    </source>
</evidence>
<accession>A0A2G6KJ80</accession>